<evidence type="ECO:0000259" key="8">
    <source>
        <dbReference type="PROSITE" id="PS50164"/>
    </source>
</evidence>
<dbReference type="Pfam" id="PF08459">
    <property type="entry name" value="UvrC_RNaseH_dom"/>
    <property type="match status" value="1"/>
</dbReference>
<dbReference type="InterPro" id="IPR050066">
    <property type="entry name" value="UvrABC_protein_C"/>
</dbReference>
<dbReference type="RefSeq" id="WP_134454569.1">
    <property type="nucleotide sequence ID" value="NZ_SOFL01000045.1"/>
</dbReference>
<comment type="caution">
    <text evidence="10">The sequence shown here is derived from an EMBL/GenBank/DDBJ whole genome shotgun (WGS) entry which is preliminary data.</text>
</comment>
<dbReference type="InterPro" id="IPR004791">
    <property type="entry name" value="UvrC"/>
</dbReference>
<protein>
    <recommendedName>
        <fullName evidence="6">UvrABC system protein C</fullName>
        <shortName evidence="6">Protein UvrC</shortName>
    </recommendedName>
    <alternativeName>
        <fullName evidence="6">Excinuclease ABC subunit C</fullName>
    </alternativeName>
</protein>
<dbReference type="Proteomes" id="UP000297907">
    <property type="component" value="Unassembled WGS sequence"/>
</dbReference>
<dbReference type="InterPro" id="IPR036876">
    <property type="entry name" value="UVR_dom_sf"/>
</dbReference>
<dbReference type="Gene3D" id="1.10.150.20">
    <property type="entry name" value="5' to 3' exonuclease, C-terminal subdomain"/>
    <property type="match status" value="1"/>
</dbReference>
<dbReference type="PANTHER" id="PTHR30562:SF1">
    <property type="entry name" value="UVRABC SYSTEM PROTEIN C"/>
    <property type="match status" value="1"/>
</dbReference>
<keyword evidence="3 6" id="KW-0228">DNA excision</keyword>
<evidence type="ECO:0000256" key="6">
    <source>
        <dbReference type="HAMAP-Rule" id="MF_00203"/>
    </source>
</evidence>
<dbReference type="Gene3D" id="4.10.860.10">
    <property type="entry name" value="UVR domain"/>
    <property type="match status" value="1"/>
</dbReference>
<dbReference type="GO" id="GO:0006289">
    <property type="term" value="P:nucleotide-excision repair"/>
    <property type="evidence" value="ECO:0007669"/>
    <property type="project" value="UniProtKB-UniRule"/>
</dbReference>
<evidence type="ECO:0000259" key="7">
    <source>
        <dbReference type="PROSITE" id="PS50151"/>
    </source>
</evidence>
<dbReference type="Pfam" id="PF02151">
    <property type="entry name" value="UVR"/>
    <property type="match status" value="1"/>
</dbReference>
<dbReference type="OrthoDB" id="9804933at2"/>
<keyword evidence="6" id="KW-0742">SOS response</keyword>
<dbReference type="GO" id="GO:0009381">
    <property type="term" value="F:excinuclease ABC activity"/>
    <property type="evidence" value="ECO:0007669"/>
    <property type="project" value="UniProtKB-UniRule"/>
</dbReference>
<dbReference type="PANTHER" id="PTHR30562">
    <property type="entry name" value="UVRC/OXIDOREDUCTASE"/>
    <property type="match status" value="1"/>
</dbReference>
<dbReference type="Pfam" id="PF01541">
    <property type="entry name" value="GIY-YIG"/>
    <property type="match status" value="1"/>
</dbReference>
<dbReference type="InterPro" id="IPR010994">
    <property type="entry name" value="RuvA_2-like"/>
</dbReference>
<dbReference type="InterPro" id="IPR001162">
    <property type="entry name" value="UvrC_RNase_H_dom"/>
</dbReference>
<dbReference type="NCBIfam" id="TIGR00194">
    <property type="entry name" value="uvrC"/>
    <property type="match status" value="1"/>
</dbReference>
<keyword evidence="2 6" id="KW-0227">DNA damage</keyword>
<dbReference type="InterPro" id="IPR038476">
    <property type="entry name" value="UvrC_RNase_H_dom_sf"/>
</dbReference>
<feature type="domain" description="UvrC family homology region profile" evidence="9">
    <location>
        <begin position="259"/>
        <end position="532"/>
    </location>
</feature>
<dbReference type="InterPro" id="IPR035901">
    <property type="entry name" value="GIY-YIG_endonuc_sf"/>
</dbReference>
<comment type="subcellular location">
    <subcellularLocation>
        <location evidence="6">Cytoplasm</location>
    </subcellularLocation>
</comment>
<dbReference type="SUPFAM" id="SSF46600">
    <property type="entry name" value="C-terminal UvrC-binding domain of UvrB"/>
    <property type="match status" value="1"/>
</dbReference>
<dbReference type="InterPro" id="IPR000305">
    <property type="entry name" value="GIY-YIG_endonuc"/>
</dbReference>
<organism evidence="10 11">
    <name type="scientific">Cryobacterium adonitolivorans</name>
    <dbReference type="NCBI Taxonomy" id="1259189"/>
    <lineage>
        <taxon>Bacteria</taxon>
        <taxon>Bacillati</taxon>
        <taxon>Actinomycetota</taxon>
        <taxon>Actinomycetes</taxon>
        <taxon>Micrococcales</taxon>
        <taxon>Microbacteriaceae</taxon>
        <taxon>Cryobacterium</taxon>
    </lineage>
</organism>
<evidence type="ECO:0000256" key="3">
    <source>
        <dbReference type="ARBA" id="ARBA00022769"/>
    </source>
</evidence>
<dbReference type="Pfam" id="PF22920">
    <property type="entry name" value="UvrC_RNaseH"/>
    <property type="match status" value="1"/>
</dbReference>
<dbReference type="SMART" id="SM00465">
    <property type="entry name" value="GIYc"/>
    <property type="match status" value="1"/>
</dbReference>
<dbReference type="InterPro" id="IPR001943">
    <property type="entry name" value="UVR_dom"/>
</dbReference>
<dbReference type="GO" id="GO:0009432">
    <property type="term" value="P:SOS response"/>
    <property type="evidence" value="ECO:0007669"/>
    <property type="project" value="UniProtKB-UniRule"/>
</dbReference>
<dbReference type="Gene3D" id="3.40.1440.10">
    <property type="entry name" value="GIY-YIG endonuclease"/>
    <property type="match status" value="1"/>
</dbReference>
<sequence length="652" mass="72131">MSDALSYRPKPGEIPTGPGVYRFRDASRRVLYVGKAKNLRARLSNYFAPLSSLHERTRRMVTTATSVEWTTVGTEIEALQLEWTWINEFDPPFNVQFKDDKSYPYLAVTLADEAPRALVTRTSGIKGARYFGPYPKVWAVHETIDLMLKAFPIRTCNNANYKRAMQSGKPCFAGQIGRCFGPCSGKVGIEDHRKIVNEFVSFMGSQDRKLINSLTAQMKDAALAQDYETAARRRDQVKALNAVLEKSAVVLRDNVDIDLFAIEQDELAAAVQLFIVRGGRIRGVRGWVVDKELDLSISELIDSIMQTAYTGDAVPPREIVLPELPDDAEALEGWLGEIAHRKVRLVAAQRGEKAALLVTATQNAKQALMLYKTRRSSDFVARSKALEDLQEALGMESAPLRMECYDVSHLGGTNIVASMVVFEDGLPRKDEYRRFGVPESTDDTDSLYRVLTRRLAYLVPDDATPDALPKGGVIAVPANPLDGLTVAEASGGDPPAADEADRAAKRAKFRYQPNLLIVDGGQPQVAAAARALRESGVQGITLCGIAKRLEEIWLPDSEYPVILPRNSDALFLIQRIRDEAHRFAITHQRARRKRDINTILGEIPGLGPARIKVLLVHFGSVTRLRDASVDSIAEIRGIGPALAEGIHRHLRA</sequence>
<dbReference type="PROSITE" id="PS50164">
    <property type="entry name" value="GIY_YIG"/>
    <property type="match status" value="1"/>
</dbReference>
<keyword evidence="1 6" id="KW-0963">Cytoplasm</keyword>
<comment type="function">
    <text evidence="6">The UvrABC repair system catalyzes the recognition and processing of DNA lesions. UvrC both incises the 5' and 3' sides of the lesion. The N-terminal half is responsible for the 3' incision and the C-terminal half is responsible for the 5' incision.</text>
</comment>
<evidence type="ECO:0000256" key="5">
    <source>
        <dbReference type="ARBA" id="ARBA00023204"/>
    </source>
</evidence>
<evidence type="ECO:0000256" key="1">
    <source>
        <dbReference type="ARBA" id="ARBA00022490"/>
    </source>
</evidence>
<proteinExistence type="inferred from homology"/>
<dbReference type="GO" id="GO:0003677">
    <property type="term" value="F:DNA binding"/>
    <property type="evidence" value="ECO:0007669"/>
    <property type="project" value="UniProtKB-UniRule"/>
</dbReference>
<comment type="similarity">
    <text evidence="6">Belongs to the UvrC family.</text>
</comment>
<dbReference type="Pfam" id="PF14520">
    <property type="entry name" value="HHH_5"/>
    <property type="match status" value="1"/>
</dbReference>
<dbReference type="GO" id="GO:0005737">
    <property type="term" value="C:cytoplasm"/>
    <property type="evidence" value="ECO:0007669"/>
    <property type="project" value="UniProtKB-SubCell"/>
</dbReference>
<dbReference type="NCBIfam" id="NF001824">
    <property type="entry name" value="PRK00558.1-5"/>
    <property type="match status" value="1"/>
</dbReference>
<dbReference type="Gene3D" id="3.30.420.340">
    <property type="entry name" value="UvrC, RNAse H endonuclease domain"/>
    <property type="match status" value="1"/>
</dbReference>
<dbReference type="SUPFAM" id="SSF47781">
    <property type="entry name" value="RuvA domain 2-like"/>
    <property type="match status" value="1"/>
</dbReference>
<dbReference type="FunFam" id="3.40.1440.10:FF:000001">
    <property type="entry name" value="UvrABC system protein C"/>
    <property type="match status" value="1"/>
</dbReference>
<evidence type="ECO:0000313" key="11">
    <source>
        <dbReference type="Proteomes" id="UP000297907"/>
    </source>
</evidence>
<dbReference type="PROSITE" id="PS50165">
    <property type="entry name" value="UVRC"/>
    <property type="match status" value="1"/>
</dbReference>
<reference evidence="10 11" key="1">
    <citation type="submission" date="2019-03" db="EMBL/GenBank/DDBJ databases">
        <title>Genomics of glacier-inhabiting Cryobacterium strains.</title>
        <authorList>
            <person name="Liu Q."/>
            <person name="Xin Y.-H."/>
        </authorList>
    </citation>
    <scope>NUCLEOTIDE SEQUENCE [LARGE SCALE GENOMIC DNA]</scope>
    <source>
        <strain evidence="10 11">RHLS22-1</strain>
    </source>
</reference>
<dbReference type="EMBL" id="SOFL01000045">
    <property type="protein sequence ID" value="TFB99398.1"/>
    <property type="molecule type" value="Genomic_DNA"/>
</dbReference>
<dbReference type="CDD" id="cd10434">
    <property type="entry name" value="GIY-YIG_UvrC_Cho"/>
    <property type="match status" value="1"/>
</dbReference>
<keyword evidence="5 6" id="KW-0234">DNA repair</keyword>
<keyword evidence="11" id="KW-1185">Reference proteome</keyword>
<dbReference type="HAMAP" id="MF_00203">
    <property type="entry name" value="UvrC"/>
    <property type="match status" value="1"/>
</dbReference>
<dbReference type="InterPro" id="IPR047296">
    <property type="entry name" value="GIY-YIG_UvrC_Cho"/>
</dbReference>
<evidence type="ECO:0000259" key="9">
    <source>
        <dbReference type="PROSITE" id="PS50165"/>
    </source>
</evidence>
<evidence type="ECO:0000256" key="2">
    <source>
        <dbReference type="ARBA" id="ARBA00022763"/>
    </source>
</evidence>
<evidence type="ECO:0000313" key="10">
    <source>
        <dbReference type="EMBL" id="TFB99398.1"/>
    </source>
</evidence>
<dbReference type="AlphaFoldDB" id="A0A4V3IC63"/>
<feature type="domain" description="UVR" evidence="7">
    <location>
        <begin position="208"/>
        <end position="243"/>
    </location>
</feature>
<evidence type="ECO:0000256" key="4">
    <source>
        <dbReference type="ARBA" id="ARBA00022881"/>
    </source>
</evidence>
<name>A0A4V3IC63_9MICO</name>
<keyword evidence="4 6" id="KW-0267">Excision nuclease</keyword>
<gene>
    <name evidence="6 10" type="primary">uvrC</name>
    <name evidence="10" type="ORF">E3O42_14290</name>
</gene>
<comment type="subunit">
    <text evidence="6">Interacts with UvrB in an incision complex.</text>
</comment>
<accession>A0A4V3IC63</accession>
<dbReference type="PROSITE" id="PS50151">
    <property type="entry name" value="UVR"/>
    <property type="match status" value="1"/>
</dbReference>
<feature type="domain" description="GIY-YIG" evidence="8">
    <location>
        <begin position="16"/>
        <end position="95"/>
    </location>
</feature>
<dbReference type="GO" id="GO:0009380">
    <property type="term" value="C:excinuclease repair complex"/>
    <property type="evidence" value="ECO:0007669"/>
    <property type="project" value="InterPro"/>
</dbReference>
<dbReference type="SUPFAM" id="SSF82771">
    <property type="entry name" value="GIY-YIG endonuclease"/>
    <property type="match status" value="1"/>
</dbReference>